<dbReference type="EMBL" id="CAUYUJ010003721">
    <property type="protein sequence ID" value="CAK0806470.1"/>
    <property type="molecule type" value="Genomic_DNA"/>
</dbReference>
<comment type="catalytic activity">
    <reaction evidence="1">
        <text>[E2 ubiquitin-conjugating enzyme]-S-ubiquitinyl-L-cysteine + [acceptor protein]-L-lysine = [E2 ubiquitin-conjugating enzyme]-L-cysteine + [acceptor protein]-N(6)-ubiquitinyl-L-lysine.</text>
        <dbReference type="EC" id="2.3.2.31"/>
    </reaction>
</comment>
<dbReference type="InterPro" id="IPR013761">
    <property type="entry name" value="SAM/pointed_sf"/>
</dbReference>
<evidence type="ECO:0000259" key="9">
    <source>
        <dbReference type="PROSITE" id="PS51873"/>
    </source>
</evidence>
<dbReference type="Proteomes" id="UP001189429">
    <property type="component" value="Unassembled WGS sequence"/>
</dbReference>
<evidence type="ECO:0000256" key="5">
    <source>
        <dbReference type="ARBA" id="ARBA00022737"/>
    </source>
</evidence>
<evidence type="ECO:0000256" key="6">
    <source>
        <dbReference type="ARBA" id="ARBA00022771"/>
    </source>
</evidence>
<feature type="domain" description="RING-type" evidence="9">
    <location>
        <begin position="270"/>
        <end position="469"/>
    </location>
</feature>
<accession>A0ABN9QN89</accession>
<keyword evidence="6" id="KW-0863">Zinc-finger</keyword>
<reference evidence="10" key="1">
    <citation type="submission" date="2023-10" db="EMBL/GenBank/DDBJ databases">
        <authorList>
            <person name="Chen Y."/>
            <person name="Shah S."/>
            <person name="Dougan E. K."/>
            <person name="Thang M."/>
            <person name="Chan C."/>
        </authorList>
    </citation>
    <scope>NUCLEOTIDE SEQUENCE [LARGE SCALE GENOMIC DNA]</scope>
</reference>
<dbReference type="PANTHER" id="PTHR11685">
    <property type="entry name" value="RBR FAMILY RING FINGER AND IBR DOMAIN-CONTAINING"/>
    <property type="match status" value="1"/>
</dbReference>
<evidence type="ECO:0000256" key="4">
    <source>
        <dbReference type="ARBA" id="ARBA00022723"/>
    </source>
</evidence>
<keyword evidence="11" id="KW-1185">Reference proteome</keyword>
<keyword evidence="7" id="KW-0833">Ubl conjugation pathway</keyword>
<dbReference type="SUPFAM" id="SSF47769">
    <property type="entry name" value="SAM/Pointed domain"/>
    <property type="match status" value="1"/>
</dbReference>
<dbReference type="CDD" id="cd22584">
    <property type="entry name" value="Rcat_RBR_unk"/>
    <property type="match status" value="1"/>
</dbReference>
<organism evidence="10 11">
    <name type="scientific">Prorocentrum cordatum</name>
    <dbReference type="NCBI Taxonomy" id="2364126"/>
    <lineage>
        <taxon>Eukaryota</taxon>
        <taxon>Sar</taxon>
        <taxon>Alveolata</taxon>
        <taxon>Dinophyceae</taxon>
        <taxon>Prorocentrales</taxon>
        <taxon>Prorocentraceae</taxon>
        <taxon>Prorocentrum</taxon>
    </lineage>
</organism>
<keyword evidence="8" id="KW-0862">Zinc</keyword>
<comment type="caution">
    <text evidence="10">The sequence shown here is derived from an EMBL/GenBank/DDBJ whole genome shotgun (WGS) entry which is preliminary data.</text>
</comment>
<evidence type="ECO:0000313" key="10">
    <source>
        <dbReference type="EMBL" id="CAK0806470.1"/>
    </source>
</evidence>
<evidence type="ECO:0000256" key="1">
    <source>
        <dbReference type="ARBA" id="ARBA00001798"/>
    </source>
</evidence>
<dbReference type="InterPro" id="IPR044066">
    <property type="entry name" value="TRIAD_supradom"/>
</dbReference>
<dbReference type="SUPFAM" id="SSF57850">
    <property type="entry name" value="RING/U-box"/>
    <property type="match status" value="2"/>
</dbReference>
<evidence type="ECO:0000256" key="7">
    <source>
        <dbReference type="ARBA" id="ARBA00022786"/>
    </source>
</evidence>
<keyword evidence="4" id="KW-0479">Metal-binding</keyword>
<proteinExistence type="predicted"/>
<dbReference type="SMART" id="SM00647">
    <property type="entry name" value="IBR"/>
    <property type="match status" value="2"/>
</dbReference>
<sequence>MALHMHPADWDAAQTQEWLESQCFFPSFAGQELSGQDILSLSEDEARTMAGGQFDQFWQLAERLRKVADDSSLLCALRCQQEDADTIVAGLIADDIEGYLRDSFFAQEFHHSILKQRRVEDNDRLLALKLSEDWANASDQDAHMLNVFAQEEALAAEDANFARCVHELPDGAAYVLTDLKFNGSDQDEQVATGPPGEPRESLLPEVTVPGISAETECTDATEAAQGLDAGGCEVVDRRSVDSKPVSIEEYGEQPDTIQDDTELPPLEDVEMCGCLACLGNFPLEFMVALPCRQHTMCPECFRQLCCSGLRDVSLLPVSCCGVRVPADIVQKVLDTSEFEQYLRLVQEKLAAHKMYCPSCSCFIDLDNLMSLERATEISCPRCSEALCSKCKSGWHPGASCSDQPASPEDVVFEETAAQHGWKRCPGCAYFVSLRLGCNHITCRCGCEFCYACLADWSNNTKTCDCPLWDEQNLLLEEERRQNNREEQLGRPLRRQERLDVRLQLEHDNRVGNECNHRSKQSFVYREFQKARTKSGLRTCDNCSNPITAYAYECQECRMRICSTCMHNRRIA</sequence>
<dbReference type="Gene3D" id="3.30.40.10">
    <property type="entry name" value="Zinc/RING finger domain, C3HC4 (zinc finger)"/>
    <property type="match status" value="1"/>
</dbReference>
<evidence type="ECO:0000256" key="8">
    <source>
        <dbReference type="ARBA" id="ARBA00022833"/>
    </source>
</evidence>
<gene>
    <name evidence="10" type="ORF">PCOR1329_LOCUS12679</name>
</gene>
<evidence type="ECO:0000313" key="11">
    <source>
        <dbReference type="Proteomes" id="UP001189429"/>
    </source>
</evidence>
<name>A0ABN9QN89_9DINO</name>
<dbReference type="EC" id="2.3.2.31" evidence="2"/>
<dbReference type="PROSITE" id="PS51873">
    <property type="entry name" value="TRIAD"/>
    <property type="match status" value="1"/>
</dbReference>
<dbReference type="InterPro" id="IPR013083">
    <property type="entry name" value="Znf_RING/FYVE/PHD"/>
</dbReference>
<dbReference type="Gene3D" id="1.20.120.1750">
    <property type="match status" value="1"/>
</dbReference>
<keyword evidence="3" id="KW-0808">Transferase</keyword>
<protein>
    <recommendedName>
        <fullName evidence="2">RBR-type E3 ubiquitin transferase</fullName>
        <ecNumber evidence="2">2.3.2.31</ecNumber>
    </recommendedName>
</protein>
<dbReference type="InterPro" id="IPR031127">
    <property type="entry name" value="E3_UB_ligase_RBR"/>
</dbReference>
<dbReference type="InterPro" id="IPR002867">
    <property type="entry name" value="IBR_dom"/>
</dbReference>
<keyword evidence="5" id="KW-0677">Repeat</keyword>
<evidence type="ECO:0000256" key="3">
    <source>
        <dbReference type="ARBA" id="ARBA00022679"/>
    </source>
</evidence>
<dbReference type="Pfam" id="PF01485">
    <property type="entry name" value="IBR"/>
    <property type="match status" value="2"/>
</dbReference>
<evidence type="ECO:0000256" key="2">
    <source>
        <dbReference type="ARBA" id="ARBA00012251"/>
    </source>
</evidence>